<dbReference type="InterPro" id="IPR022346">
    <property type="entry name" value="T2SS_GspH"/>
</dbReference>
<dbReference type="GO" id="GO:0015628">
    <property type="term" value="P:protein secretion by the type II secretion system"/>
    <property type="evidence" value="ECO:0007669"/>
    <property type="project" value="InterPro"/>
</dbReference>
<evidence type="ECO:0000256" key="5">
    <source>
        <dbReference type="ARBA" id="ARBA00022692"/>
    </source>
</evidence>
<gene>
    <name evidence="9" type="ORF">MNBD_GAMMA13-1031</name>
</gene>
<protein>
    <recommendedName>
        <fullName evidence="8">General secretion pathway GspH domain-containing protein</fullName>
    </recommendedName>
</protein>
<dbReference type="SUPFAM" id="SSF54523">
    <property type="entry name" value="Pili subunits"/>
    <property type="match status" value="1"/>
</dbReference>
<evidence type="ECO:0000256" key="4">
    <source>
        <dbReference type="ARBA" id="ARBA00022519"/>
    </source>
</evidence>
<dbReference type="Gene3D" id="3.55.40.10">
    <property type="entry name" value="minor pseudopilin epsh domain"/>
    <property type="match status" value="1"/>
</dbReference>
<reference evidence="9" key="1">
    <citation type="submission" date="2018-06" db="EMBL/GenBank/DDBJ databases">
        <authorList>
            <person name="Zhirakovskaya E."/>
        </authorList>
    </citation>
    <scope>NUCLEOTIDE SEQUENCE</scope>
</reference>
<evidence type="ECO:0000313" key="9">
    <source>
        <dbReference type="EMBL" id="VAW75069.1"/>
    </source>
</evidence>
<keyword evidence="4" id="KW-0997">Cell inner membrane</keyword>
<keyword evidence="2" id="KW-1003">Cell membrane</keyword>
<feature type="domain" description="General secretion pathway GspH" evidence="8">
    <location>
        <begin position="44"/>
        <end position="165"/>
    </location>
</feature>
<dbReference type="EMBL" id="UOFK01000065">
    <property type="protein sequence ID" value="VAW75069.1"/>
    <property type="molecule type" value="Genomic_DNA"/>
</dbReference>
<name>A0A3B0YLD9_9ZZZZ</name>
<dbReference type="InterPro" id="IPR045584">
    <property type="entry name" value="Pilin-like"/>
</dbReference>
<evidence type="ECO:0000256" key="7">
    <source>
        <dbReference type="ARBA" id="ARBA00023136"/>
    </source>
</evidence>
<dbReference type="Pfam" id="PF07963">
    <property type="entry name" value="N_methyl"/>
    <property type="match status" value="1"/>
</dbReference>
<dbReference type="InterPro" id="IPR012902">
    <property type="entry name" value="N_methyl_site"/>
</dbReference>
<keyword evidence="3" id="KW-0488">Methylation</keyword>
<keyword evidence="5" id="KW-0812">Transmembrane</keyword>
<dbReference type="GO" id="GO:0015627">
    <property type="term" value="C:type II protein secretion system complex"/>
    <property type="evidence" value="ECO:0007669"/>
    <property type="project" value="InterPro"/>
</dbReference>
<keyword evidence="7" id="KW-0472">Membrane</keyword>
<keyword evidence="6" id="KW-1133">Transmembrane helix</keyword>
<dbReference type="PROSITE" id="PS00409">
    <property type="entry name" value="PROKAR_NTER_METHYL"/>
    <property type="match status" value="1"/>
</dbReference>
<accession>A0A3B0YLD9</accession>
<dbReference type="Pfam" id="PF12019">
    <property type="entry name" value="GspH"/>
    <property type="match status" value="1"/>
</dbReference>
<evidence type="ECO:0000256" key="1">
    <source>
        <dbReference type="ARBA" id="ARBA00004377"/>
    </source>
</evidence>
<evidence type="ECO:0000259" key="8">
    <source>
        <dbReference type="Pfam" id="PF12019"/>
    </source>
</evidence>
<evidence type="ECO:0000256" key="3">
    <source>
        <dbReference type="ARBA" id="ARBA00022481"/>
    </source>
</evidence>
<dbReference type="AlphaFoldDB" id="A0A3B0YLD9"/>
<dbReference type="GO" id="GO:0005886">
    <property type="term" value="C:plasma membrane"/>
    <property type="evidence" value="ECO:0007669"/>
    <property type="project" value="UniProtKB-SubCell"/>
</dbReference>
<organism evidence="9">
    <name type="scientific">hydrothermal vent metagenome</name>
    <dbReference type="NCBI Taxonomy" id="652676"/>
    <lineage>
        <taxon>unclassified sequences</taxon>
        <taxon>metagenomes</taxon>
        <taxon>ecological metagenomes</taxon>
    </lineage>
</organism>
<proteinExistence type="predicted"/>
<dbReference type="NCBIfam" id="TIGR02532">
    <property type="entry name" value="IV_pilin_GFxxxE"/>
    <property type="match status" value="1"/>
</dbReference>
<comment type="subcellular location">
    <subcellularLocation>
        <location evidence="1">Cell inner membrane</location>
        <topology evidence="1">Single-pass membrane protein</topology>
    </subcellularLocation>
</comment>
<evidence type="ECO:0000256" key="6">
    <source>
        <dbReference type="ARBA" id="ARBA00022989"/>
    </source>
</evidence>
<evidence type="ECO:0000256" key="2">
    <source>
        <dbReference type="ARBA" id="ARBA00022475"/>
    </source>
</evidence>
<sequence length="180" mass="19784">MDDKRPSGFTLIELLLSVTIMALLAGLAMPSMAQFLEAHRLRGAAEALAQTLRHARNHALTYQTSIHFTAAVQATQTWCYGWSERERCRCQAPLREADACTRGDADSARLQRQTSSAYPSVTLSLTRLVSARYLTFNPVRGTASADTLVLNNRAGELRVIVSPLGRIRVCSVSLRGYPSC</sequence>